<evidence type="ECO:0000256" key="2">
    <source>
        <dbReference type="ARBA" id="ARBA00001933"/>
    </source>
</evidence>
<evidence type="ECO:0000256" key="13">
    <source>
        <dbReference type="RuleBase" id="RU363083"/>
    </source>
</evidence>
<evidence type="ECO:0000256" key="5">
    <source>
        <dbReference type="ARBA" id="ARBA00011447"/>
    </source>
</evidence>
<dbReference type="Pfam" id="PF00291">
    <property type="entry name" value="PALP"/>
    <property type="match status" value="1"/>
</dbReference>
<evidence type="ECO:0000256" key="12">
    <source>
        <dbReference type="ARBA" id="ARBA00031427"/>
    </source>
</evidence>
<dbReference type="CDD" id="cd04886">
    <property type="entry name" value="ACT_ThrD-II-like"/>
    <property type="match status" value="1"/>
</dbReference>
<dbReference type="GO" id="GO:0030170">
    <property type="term" value="F:pyridoxal phosphate binding"/>
    <property type="evidence" value="ECO:0007669"/>
    <property type="project" value="InterPro"/>
</dbReference>
<dbReference type="KEGG" id="cia:BEN51_04255"/>
<evidence type="ECO:0000256" key="10">
    <source>
        <dbReference type="ARBA" id="ARBA00023239"/>
    </source>
</evidence>
<dbReference type="GO" id="GO:0009097">
    <property type="term" value="P:isoleucine biosynthetic process"/>
    <property type="evidence" value="ECO:0007669"/>
    <property type="project" value="TreeGrafter"/>
</dbReference>
<dbReference type="InterPro" id="IPR050147">
    <property type="entry name" value="Ser/Thr_Dehydratase"/>
</dbReference>
<dbReference type="PANTHER" id="PTHR48078">
    <property type="entry name" value="THREONINE DEHYDRATASE, MITOCHONDRIAL-RELATED"/>
    <property type="match status" value="1"/>
</dbReference>
<protein>
    <recommendedName>
        <fullName evidence="7 13">L-threonine dehydratase catabolic TdcB</fullName>
        <ecNumber evidence="6 13">4.3.1.19</ecNumber>
    </recommendedName>
    <alternativeName>
        <fullName evidence="12 13">Threonine deaminase</fullName>
    </alternativeName>
</protein>
<dbReference type="Gene3D" id="3.40.50.1100">
    <property type="match status" value="2"/>
</dbReference>
<dbReference type="AlphaFoldDB" id="A0A343JB08"/>
<keyword evidence="8" id="KW-0021">Allosteric enzyme</keyword>
<comment type="subunit">
    <text evidence="5 13">In the native structure, TdcB is in a dimeric form, whereas in the TdcB-AMP complex, it exists in a tetrameric form (dimer of dimers).</text>
</comment>
<dbReference type="GO" id="GO:0004794">
    <property type="term" value="F:threonine deaminase activity"/>
    <property type="evidence" value="ECO:0007669"/>
    <property type="project" value="UniProtKB-EC"/>
</dbReference>
<evidence type="ECO:0000256" key="7">
    <source>
        <dbReference type="ARBA" id="ARBA00022248"/>
    </source>
</evidence>
<keyword evidence="13" id="KW-0547">Nucleotide-binding</keyword>
<comment type="cofactor">
    <cofactor evidence="2 13">
        <name>pyridoxal 5'-phosphate</name>
        <dbReference type="ChEBI" id="CHEBI:597326"/>
    </cofactor>
</comment>
<dbReference type="InterPro" id="IPR044561">
    <property type="entry name" value="ACT_ThrD-II-like"/>
</dbReference>
<dbReference type="InterPro" id="IPR000634">
    <property type="entry name" value="Ser/Thr_deHydtase_PyrdxlP-BS"/>
</dbReference>
<evidence type="ECO:0000256" key="6">
    <source>
        <dbReference type="ARBA" id="ARBA00012096"/>
    </source>
</evidence>
<dbReference type="EMBL" id="CP016786">
    <property type="protein sequence ID" value="ASW42716.1"/>
    <property type="molecule type" value="Genomic_DNA"/>
</dbReference>
<comment type="catalytic activity">
    <reaction evidence="1 13">
        <text>L-threonine = 2-oxobutanoate + NH4(+)</text>
        <dbReference type="Rhea" id="RHEA:22108"/>
        <dbReference type="ChEBI" id="CHEBI:16763"/>
        <dbReference type="ChEBI" id="CHEBI:28938"/>
        <dbReference type="ChEBI" id="CHEBI:57926"/>
        <dbReference type="EC" id="4.3.1.19"/>
    </reaction>
</comment>
<dbReference type="PANTHER" id="PTHR48078:SF6">
    <property type="entry name" value="L-THREONINE DEHYDRATASE CATABOLIC TDCB"/>
    <property type="match status" value="1"/>
</dbReference>
<dbReference type="EC" id="4.3.1.19" evidence="6 13"/>
<dbReference type="NCBIfam" id="TIGR01127">
    <property type="entry name" value="ilvA_1Cterm"/>
    <property type="match status" value="1"/>
</dbReference>
<dbReference type="PROSITE" id="PS00165">
    <property type="entry name" value="DEHYDRATASE_SER_THR"/>
    <property type="match status" value="1"/>
</dbReference>
<evidence type="ECO:0000313" key="15">
    <source>
        <dbReference type="EMBL" id="ASW42716.1"/>
    </source>
</evidence>
<dbReference type="UniPathway" id="UPA00052">
    <property type="reaction ID" value="UER00507"/>
</dbReference>
<dbReference type="RefSeq" id="WP_119864852.1">
    <property type="nucleotide sequence ID" value="NZ_CP016786.1"/>
</dbReference>
<dbReference type="GO" id="GO:0003941">
    <property type="term" value="F:L-serine ammonia-lyase activity"/>
    <property type="evidence" value="ECO:0007669"/>
    <property type="project" value="TreeGrafter"/>
</dbReference>
<evidence type="ECO:0000256" key="4">
    <source>
        <dbReference type="ARBA" id="ARBA00010869"/>
    </source>
</evidence>
<feature type="domain" description="Tryptophan synthase beta chain-like PALP" evidence="14">
    <location>
        <begin position="15"/>
        <end position="300"/>
    </location>
</feature>
<comment type="function">
    <text evidence="11 13">Catalyzes the anaerobic formation of alpha-ketobutyrate and ammonia from threonine in a two-step reaction. The first step involved a dehydration of threonine and a production of enamine intermediates (aminocrotonate), which tautomerizes to its imine form (iminobutyrate). Both intermediates are unstable and short-lived. The second step is the nonenzymatic hydrolysis of the enamine/imine intermediates to form 2-ketobutyrate and free ammonia. In the low water environment of the cell, the second step is accelerated by RidA.</text>
</comment>
<evidence type="ECO:0000313" key="16">
    <source>
        <dbReference type="Proteomes" id="UP000264883"/>
    </source>
</evidence>
<evidence type="ECO:0000256" key="3">
    <source>
        <dbReference type="ARBA" id="ARBA00004958"/>
    </source>
</evidence>
<comment type="pathway">
    <text evidence="3 13">Amino-acid degradation; L-threonine degradation via propanoate pathway; propanoate from L-threonine: step 1/4.</text>
</comment>
<dbReference type="GO" id="GO:0070689">
    <property type="term" value="P:L-threonine catabolic process to propionate"/>
    <property type="evidence" value="ECO:0007669"/>
    <property type="project" value="UniProtKB-UniPathway"/>
</dbReference>
<accession>A0A343JB08</accession>
<dbReference type="OrthoDB" id="9811476at2"/>
<dbReference type="SUPFAM" id="SSF53686">
    <property type="entry name" value="Tryptophan synthase beta subunit-like PLP-dependent enzymes"/>
    <property type="match status" value="1"/>
</dbReference>
<dbReference type="GO" id="GO:0006565">
    <property type="term" value="P:L-serine catabolic process"/>
    <property type="evidence" value="ECO:0007669"/>
    <property type="project" value="TreeGrafter"/>
</dbReference>
<comment type="similarity">
    <text evidence="4 13">Belongs to the serine/threonine dehydratase family.</text>
</comment>
<proteinExistence type="inferred from homology"/>
<dbReference type="CDD" id="cd01562">
    <property type="entry name" value="Thr-dehyd"/>
    <property type="match status" value="1"/>
</dbReference>
<organism evidence="15 16">
    <name type="scientific">Clostridium isatidis</name>
    <dbReference type="NCBI Taxonomy" id="182773"/>
    <lineage>
        <taxon>Bacteria</taxon>
        <taxon>Bacillati</taxon>
        <taxon>Bacillota</taxon>
        <taxon>Clostridia</taxon>
        <taxon>Eubacteriales</taxon>
        <taxon>Clostridiaceae</taxon>
        <taxon>Clostridium</taxon>
    </lineage>
</organism>
<gene>
    <name evidence="15" type="ORF">BEN51_04255</name>
</gene>
<keyword evidence="9 13" id="KW-0663">Pyridoxal phosphate</keyword>
<dbReference type="FunFam" id="3.40.50.1100:FF:000007">
    <property type="entry name" value="L-threonine dehydratase catabolic TdcB"/>
    <property type="match status" value="1"/>
</dbReference>
<evidence type="ECO:0000256" key="8">
    <source>
        <dbReference type="ARBA" id="ARBA00022533"/>
    </source>
</evidence>
<reference evidence="15 16" key="1">
    <citation type="submission" date="2016-08" db="EMBL/GenBank/DDBJ databases">
        <title>Complete Genome Sequence Of The Indigo Reducing Clostridium isatidis DSM15098.</title>
        <authorList>
            <person name="Little G.T."/>
            <person name="Minton N.P."/>
        </authorList>
    </citation>
    <scope>NUCLEOTIDE SEQUENCE [LARGE SCALE GENOMIC DNA]</scope>
    <source>
        <strain evidence="15 16">DSM 15098</strain>
    </source>
</reference>
<evidence type="ECO:0000256" key="1">
    <source>
        <dbReference type="ARBA" id="ARBA00001274"/>
    </source>
</evidence>
<evidence type="ECO:0000259" key="14">
    <source>
        <dbReference type="Pfam" id="PF00291"/>
    </source>
</evidence>
<dbReference type="InterPro" id="IPR036052">
    <property type="entry name" value="TrpB-like_PALP_sf"/>
</dbReference>
<sequence>MHLKNLQKARNNIKEVILKTPLIYSPFFSKEAKNTIYIKCENLQITGAYKIRGALNKISSLSEEERKLGVVCSSAGNHAQGVAYASNMLGVKSTIVMPKNTPFLKVQSTKNYGGNVILYGDCYDDAYLKAKEIEKETGSIFIHPFNDLNVIYGQGTIALEIFEQLNNVDMIICPIGGGGLISGIALAAKEINPSVQIIGVQAEGANAMELSFKNKKLTSLNSVNTIADGIAVKSPGKQTFNIIKDFVDNIITVSDNEISKSFLDLCEKQKLVVEASGATSLAALKKINVTNKNIVSVVSGGNIDMLTISSLLKDGLVKRKRLFCFSLELPNCPGQIYKISKALYELNANVVQLEHNQFKAGNRIKNVLLEATVETNGEEHIKLIKDEFLNMGYKIKQIF</sequence>
<evidence type="ECO:0000256" key="11">
    <source>
        <dbReference type="ARBA" id="ARBA00025527"/>
    </source>
</evidence>
<dbReference type="Proteomes" id="UP000264883">
    <property type="component" value="Chromosome"/>
</dbReference>
<dbReference type="InterPro" id="IPR005789">
    <property type="entry name" value="Thr_deHydtase_catblc"/>
</dbReference>
<keyword evidence="16" id="KW-1185">Reference proteome</keyword>
<dbReference type="GO" id="GO:0000166">
    <property type="term" value="F:nucleotide binding"/>
    <property type="evidence" value="ECO:0007669"/>
    <property type="project" value="UniProtKB-KW"/>
</dbReference>
<name>A0A343JB08_9CLOT</name>
<evidence type="ECO:0000256" key="9">
    <source>
        <dbReference type="ARBA" id="ARBA00022898"/>
    </source>
</evidence>
<dbReference type="InterPro" id="IPR001926">
    <property type="entry name" value="TrpB-like_PALP"/>
</dbReference>
<keyword evidence="10 13" id="KW-0456">Lyase</keyword>